<gene>
    <name evidence="1" type="primary">AVEN_240822_1</name>
    <name evidence="1" type="ORF">TNCV_4416801</name>
</gene>
<dbReference type="EMBL" id="BMAU01021244">
    <property type="protein sequence ID" value="GFY04596.1"/>
    <property type="molecule type" value="Genomic_DNA"/>
</dbReference>
<keyword evidence="2" id="KW-1185">Reference proteome</keyword>
<evidence type="ECO:0000313" key="2">
    <source>
        <dbReference type="Proteomes" id="UP000887159"/>
    </source>
</evidence>
<name>A0A8X6S9W5_TRICX</name>
<accession>A0A8X6S9W5</accession>
<comment type="caution">
    <text evidence="1">The sequence shown here is derived from an EMBL/GenBank/DDBJ whole genome shotgun (WGS) entry which is preliminary data.</text>
</comment>
<protein>
    <submittedName>
        <fullName evidence="1">Uncharacterized protein</fullName>
    </submittedName>
</protein>
<organism evidence="1 2">
    <name type="scientific">Trichonephila clavipes</name>
    <name type="common">Golden silk orbweaver</name>
    <name type="synonym">Nephila clavipes</name>
    <dbReference type="NCBI Taxonomy" id="2585209"/>
    <lineage>
        <taxon>Eukaryota</taxon>
        <taxon>Metazoa</taxon>
        <taxon>Ecdysozoa</taxon>
        <taxon>Arthropoda</taxon>
        <taxon>Chelicerata</taxon>
        <taxon>Arachnida</taxon>
        <taxon>Araneae</taxon>
        <taxon>Araneomorphae</taxon>
        <taxon>Entelegynae</taxon>
        <taxon>Araneoidea</taxon>
        <taxon>Nephilidae</taxon>
        <taxon>Trichonephila</taxon>
    </lineage>
</organism>
<sequence length="164" mass="19198">MDYCAEVSYIRCNNGYKLPMEIAFARVDNPRHVYILHMRMPHNVHFTVADLVCNKGQCKLRGNKVYNVHARCILKMDKETWWHTLQHFIREQMGWDAQLAVRSKNQKQFFKMMGGFRNVCIVKPLVGNHDYGCLHSHNRLISFPCAAKAARTLAVNLNRTHRQN</sequence>
<reference evidence="1" key="1">
    <citation type="submission" date="2020-08" db="EMBL/GenBank/DDBJ databases">
        <title>Multicomponent nature underlies the extraordinary mechanical properties of spider dragline silk.</title>
        <authorList>
            <person name="Kono N."/>
            <person name="Nakamura H."/>
            <person name="Mori M."/>
            <person name="Yoshida Y."/>
            <person name="Ohtoshi R."/>
            <person name="Malay A.D."/>
            <person name="Moran D.A.P."/>
            <person name="Tomita M."/>
            <person name="Numata K."/>
            <person name="Arakawa K."/>
        </authorList>
    </citation>
    <scope>NUCLEOTIDE SEQUENCE</scope>
</reference>
<proteinExistence type="predicted"/>
<evidence type="ECO:0000313" key="1">
    <source>
        <dbReference type="EMBL" id="GFY04596.1"/>
    </source>
</evidence>
<dbReference type="Proteomes" id="UP000887159">
    <property type="component" value="Unassembled WGS sequence"/>
</dbReference>
<dbReference type="AlphaFoldDB" id="A0A8X6S9W5"/>